<dbReference type="EMBL" id="KV019635">
    <property type="protein sequence ID" value="KZV15740.1"/>
    <property type="molecule type" value="Genomic_DNA"/>
</dbReference>
<name>A0A2Z7A9W9_9LAMI</name>
<evidence type="ECO:0000313" key="1">
    <source>
        <dbReference type="EMBL" id="KZV15740.1"/>
    </source>
</evidence>
<dbReference type="AlphaFoldDB" id="A0A2Z7A9W9"/>
<evidence type="ECO:0000313" key="2">
    <source>
        <dbReference type="Proteomes" id="UP000250235"/>
    </source>
</evidence>
<proteinExistence type="predicted"/>
<dbReference type="Proteomes" id="UP000250235">
    <property type="component" value="Unassembled WGS sequence"/>
</dbReference>
<gene>
    <name evidence="1" type="ORF">F511_08936</name>
</gene>
<protein>
    <submittedName>
        <fullName evidence="1">Uncharacterized protein</fullName>
    </submittedName>
</protein>
<sequence length="161" mass="18070">MRLPIIIGRQGTTTQLYRNHHPPVIFRCDDSVDHHRAVVSGATTQPATIIATLDLSGTTTQPTDHNVQRNSALRGIRLKIPRRNTTGSARKLKYKAAKEQKNTWPTIAKINELCNYFTFLIFVDSHLQTGTNQKSRGDKLSSTNLAPNYGINRRQSTEIGF</sequence>
<accession>A0A2Z7A9W9</accession>
<reference evidence="1 2" key="1">
    <citation type="journal article" date="2015" name="Proc. Natl. Acad. Sci. U.S.A.">
        <title>The resurrection genome of Boea hygrometrica: A blueprint for survival of dehydration.</title>
        <authorList>
            <person name="Xiao L."/>
            <person name="Yang G."/>
            <person name="Zhang L."/>
            <person name="Yang X."/>
            <person name="Zhao S."/>
            <person name="Ji Z."/>
            <person name="Zhou Q."/>
            <person name="Hu M."/>
            <person name="Wang Y."/>
            <person name="Chen M."/>
            <person name="Xu Y."/>
            <person name="Jin H."/>
            <person name="Xiao X."/>
            <person name="Hu G."/>
            <person name="Bao F."/>
            <person name="Hu Y."/>
            <person name="Wan P."/>
            <person name="Li L."/>
            <person name="Deng X."/>
            <person name="Kuang T."/>
            <person name="Xiang C."/>
            <person name="Zhu J.K."/>
            <person name="Oliver M.J."/>
            <person name="He Y."/>
        </authorList>
    </citation>
    <scope>NUCLEOTIDE SEQUENCE [LARGE SCALE GENOMIC DNA]</scope>
    <source>
        <strain evidence="2">cv. XS01</strain>
    </source>
</reference>
<keyword evidence="2" id="KW-1185">Reference proteome</keyword>
<organism evidence="1 2">
    <name type="scientific">Dorcoceras hygrometricum</name>
    <dbReference type="NCBI Taxonomy" id="472368"/>
    <lineage>
        <taxon>Eukaryota</taxon>
        <taxon>Viridiplantae</taxon>
        <taxon>Streptophyta</taxon>
        <taxon>Embryophyta</taxon>
        <taxon>Tracheophyta</taxon>
        <taxon>Spermatophyta</taxon>
        <taxon>Magnoliopsida</taxon>
        <taxon>eudicotyledons</taxon>
        <taxon>Gunneridae</taxon>
        <taxon>Pentapetalae</taxon>
        <taxon>asterids</taxon>
        <taxon>lamiids</taxon>
        <taxon>Lamiales</taxon>
        <taxon>Gesneriaceae</taxon>
        <taxon>Didymocarpoideae</taxon>
        <taxon>Trichosporeae</taxon>
        <taxon>Loxocarpinae</taxon>
        <taxon>Dorcoceras</taxon>
    </lineage>
</organism>